<sequence length="131" mass="14190">MSRGLVEELTPCFASHRKRHSSGVEDWSAPIISISTLNSSSPRARLSDAIRSRSPGDSATPGGDTRITYSHPPRPWPSWARTSPTPRPSRRPGQRRGSTRRRPPCSVRLKEGVAAGFRAAPIIPSAAVTPT</sequence>
<accession>A0A368RA03</accession>
<evidence type="ECO:0000256" key="1">
    <source>
        <dbReference type="SAM" id="MobiDB-lite"/>
    </source>
</evidence>
<name>A0A368RA03_SETIT</name>
<feature type="region of interest" description="Disordered" evidence="1">
    <location>
        <begin position="1"/>
        <end position="108"/>
    </location>
</feature>
<evidence type="ECO:0000313" key="2">
    <source>
        <dbReference type="EMBL" id="RCV26410.1"/>
    </source>
</evidence>
<feature type="compositionally biased region" description="Polar residues" evidence="1">
    <location>
        <begin position="33"/>
        <end position="42"/>
    </location>
</feature>
<reference evidence="2" key="2">
    <citation type="submission" date="2015-07" db="EMBL/GenBank/DDBJ databases">
        <authorList>
            <person name="Noorani M."/>
        </authorList>
    </citation>
    <scope>NUCLEOTIDE SEQUENCE</scope>
    <source>
        <strain evidence="2">Yugu1</strain>
    </source>
</reference>
<proteinExistence type="predicted"/>
<dbReference type="EMBL" id="CM003532">
    <property type="protein sequence ID" value="RCV26410.1"/>
    <property type="molecule type" value="Genomic_DNA"/>
</dbReference>
<organism evidence="2">
    <name type="scientific">Setaria italica</name>
    <name type="common">Foxtail millet</name>
    <name type="synonym">Panicum italicum</name>
    <dbReference type="NCBI Taxonomy" id="4555"/>
    <lineage>
        <taxon>Eukaryota</taxon>
        <taxon>Viridiplantae</taxon>
        <taxon>Streptophyta</taxon>
        <taxon>Embryophyta</taxon>
        <taxon>Tracheophyta</taxon>
        <taxon>Spermatophyta</taxon>
        <taxon>Magnoliopsida</taxon>
        <taxon>Liliopsida</taxon>
        <taxon>Poales</taxon>
        <taxon>Poaceae</taxon>
        <taxon>PACMAD clade</taxon>
        <taxon>Panicoideae</taxon>
        <taxon>Panicodae</taxon>
        <taxon>Paniceae</taxon>
        <taxon>Cenchrinae</taxon>
        <taxon>Setaria</taxon>
    </lineage>
</organism>
<protein>
    <submittedName>
        <fullName evidence="2">Uncharacterized protein</fullName>
    </submittedName>
</protein>
<dbReference type="AlphaFoldDB" id="A0A368RA03"/>
<gene>
    <name evidence="2" type="ORF">SETIT_5G242800v2</name>
</gene>
<reference evidence="2" key="1">
    <citation type="journal article" date="2012" name="Nat. Biotechnol.">
        <title>Reference genome sequence of the model plant Setaria.</title>
        <authorList>
            <person name="Bennetzen J.L."/>
            <person name="Schmutz J."/>
            <person name="Wang H."/>
            <person name="Percifield R."/>
            <person name="Hawkins J."/>
            <person name="Pontaroli A.C."/>
            <person name="Estep M."/>
            <person name="Feng L."/>
            <person name="Vaughn J.N."/>
            <person name="Grimwood J."/>
            <person name="Jenkins J."/>
            <person name="Barry K."/>
            <person name="Lindquist E."/>
            <person name="Hellsten U."/>
            <person name="Deshpande S."/>
            <person name="Wang X."/>
            <person name="Wu X."/>
            <person name="Mitros T."/>
            <person name="Triplett J."/>
            <person name="Yang X."/>
            <person name="Ye C.Y."/>
            <person name="Mauro-Herrera M."/>
            <person name="Wang L."/>
            <person name="Li P."/>
            <person name="Sharma M."/>
            <person name="Sharma R."/>
            <person name="Ronald P.C."/>
            <person name="Panaud O."/>
            <person name="Kellogg E.A."/>
            <person name="Brutnell T.P."/>
            <person name="Doust A.N."/>
            <person name="Tuskan G.A."/>
            <person name="Rokhsar D."/>
            <person name="Devos K.M."/>
        </authorList>
    </citation>
    <scope>NUCLEOTIDE SEQUENCE [LARGE SCALE GENOMIC DNA]</scope>
    <source>
        <strain evidence="2">Yugu1</strain>
    </source>
</reference>
<feature type="compositionally biased region" description="Basic residues" evidence="1">
    <location>
        <begin position="88"/>
        <end position="103"/>
    </location>
</feature>